<protein>
    <submittedName>
        <fullName evidence="1">Capsular polysaccharide synthesis enzyme Cap8N</fullName>
    </submittedName>
</protein>
<dbReference type="Gene3D" id="3.30.450.40">
    <property type="match status" value="1"/>
</dbReference>
<dbReference type="InterPro" id="IPR029016">
    <property type="entry name" value="GAF-like_dom_sf"/>
</dbReference>
<keyword evidence="2" id="KW-1185">Reference proteome</keyword>
<sequence length="102" mass="11767">MPLDEANKLDLQKQLHTLNEVNKSLIGCETIEEVITKALQQVRYHLNVQVASIFLFNKDGYIQGMGINGIDKDRQEIDGKKFLRCLNIFTTDNYDSDYNNIM</sequence>
<dbReference type="SUPFAM" id="SSF55781">
    <property type="entry name" value="GAF domain-like"/>
    <property type="match status" value="1"/>
</dbReference>
<comment type="caution">
    <text evidence="1">The sequence shown here is derived from an EMBL/GenBank/DDBJ whole genome shotgun (WGS) entry which is preliminary data.</text>
</comment>
<proteinExistence type="predicted"/>
<name>A0A401IGB8_APHSA</name>
<evidence type="ECO:0000313" key="2">
    <source>
        <dbReference type="Proteomes" id="UP000287247"/>
    </source>
</evidence>
<dbReference type="RefSeq" id="WP_124971799.1">
    <property type="nucleotide sequence ID" value="NZ_BDQK01000007.1"/>
</dbReference>
<gene>
    <name evidence="1" type="ORF">AsFPU1_1719</name>
</gene>
<dbReference type="EMBL" id="BDQK01000007">
    <property type="protein sequence ID" value="GBF80318.1"/>
    <property type="molecule type" value="Genomic_DNA"/>
</dbReference>
<accession>A0A401IGB8</accession>
<organism evidence="1 2">
    <name type="scientific">Aphanothece sacrum FPU1</name>
    <dbReference type="NCBI Taxonomy" id="1920663"/>
    <lineage>
        <taxon>Bacteria</taxon>
        <taxon>Bacillati</taxon>
        <taxon>Cyanobacteriota</taxon>
        <taxon>Cyanophyceae</taxon>
        <taxon>Oscillatoriophycideae</taxon>
        <taxon>Chroococcales</taxon>
        <taxon>Aphanothecaceae</taxon>
        <taxon>Aphanothece</taxon>
    </lineage>
</organism>
<dbReference type="OrthoDB" id="431428at2"/>
<dbReference type="Proteomes" id="UP000287247">
    <property type="component" value="Unassembled WGS sequence"/>
</dbReference>
<dbReference type="AlphaFoldDB" id="A0A401IGB8"/>
<reference evidence="2" key="1">
    <citation type="submission" date="2017-05" db="EMBL/GenBank/DDBJ databases">
        <title>Physiological properties and genetic analysis related to exopolysaccharide production of fresh-water unicellular cyanobacterium Aphanothece sacrum, Suizenji Nori, that has been cultured as a food source in Japan.</title>
        <authorList>
            <person name="Kanesaki Y."/>
            <person name="Yoshikawa S."/>
            <person name="Ohki K."/>
        </authorList>
    </citation>
    <scope>NUCLEOTIDE SEQUENCE [LARGE SCALE GENOMIC DNA]</scope>
    <source>
        <strain evidence="2">FPU1</strain>
    </source>
</reference>
<evidence type="ECO:0000313" key="1">
    <source>
        <dbReference type="EMBL" id="GBF80318.1"/>
    </source>
</evidence>